<organism evidence="1 2">
    <name type="scientific">Eisenbergiella tayi</name>
    <dbReference type="NCBI Taxonomy" id="1432052"/>
    <lineage>
        <taxon>Bacteria</taxon>
        <taxon>Bacillati</taxon>
        <taxon>Bacillota</taxon>
        <taxon>Clostridia</taxon>
        <taxon>Lachnospirales</taxon>
        <taxon>Lachnospiraceae</taxon>
        <taxon>Eisenbergiella</taxon>
    </lineage>
</organism>
<accession>A0ABX3AF72</accession>
<proteinExistence type="predicted"/>
<dbReference type="EMBL" id="MEHD01000025">
    <property type="protein sequence ID" value="ODR54717.1"/>
    <property type="molecule type" value="Genomic_DNA"/>
</dbReference>
<comment type="caution">
    <text evidence="1">The sequence shown here is derived from an EMBL/GenBank/DDBJ whole genome shotgun (WGS) entry which is preliminary data.</text>
</comment>
<evidence type="ECO:0000313" key="1">
    <source>
        <dbReference type="EMBL" id="ODR54717.1"/>
    </source>
</evidence>
<reference evidence="1 2" key="1">
    <citation type="submission" date="2016-08" db="EMBL/GenBank/DDBJ databases">
        <title>Characterization of Isolates of Eisenbergiella tayi Derived from Blood Cultures, Using Whole Genome Sequencing.</title>
        <authorList>
            <person name="Bernier A.-M."/>
            <person name="Burdz T."/>
            <person name="Wiebe D."/>
            <person name="Bernard K."/>
        </authorList>
    </citation>
    <scope>NUCLEOTIDE SEQUENCE [LARGE SCALE GENOMIC DNA]</scope>
    <source>
        <strain evidence="1 2">NML120146</strain>
    </source>
</reference>
<name>A0ABX3AF72_9FIRM</name>
<gene>
    <name evidence="1" type="ORF">BEI63_17440</name>
</gene>
<evidence type="ECO:0000313" key="2">
    <source>
        <dbReference type="Proteomes" id="UP000094869"/>
    </source>
</evidence>
<dbReference type="Proteomes" id="UP000094869">
    <property type="component" value="Unassembled WGS sequence"/>
</dbReference>
<protein>
    <submittedName>
        <fullName evidence="1">Uncharacterized protein</fullName>
    </submittedName>
</protein>
<keyword evidence="2" id="KW-1185">Reference proteome</keyword>
<sequence>MFPHSFSNLQLPRGLHTPLPAAEYLTVLYFIVAFGDAKKYTNKFTWIAKSILSDKQGIFKLKRN</sequence>